<evidence type="ECO:0000313" key="1">
    <source>
        <dbReference type="EMBL" id="JAD43354.1"/>
    </source>
</evidence>
<reference evidence="1" key="1">
    <citation type="submission" date="2014-09" db="EMBL/GenBank/DDBJ databases">
        <authorList>
            <person name="Magalhaes I.L.F."/>
            <person name="Oliveira U."/>
            <person name="Santos F.R."/>
            <person name="Vidigal T.H.D.A."/>
            <person name="Brescovit A.D."/>
            <person name="Santos A.J."/>
        </authorList>
    </citation>
    <scope>NUCLEOTIDE SEQUENCE</scope>
    <source>
        <tissue evidence="1">Shoot tissue taken approximately 20 cm above the soil surface</tissue>
    </source>
</reference>
<sequence>MSKFGCVEPVVLCVTQLDFVKALLSFLPSLCLNLVDVDIWYF</sequence>
<organism evidence="1">
    <name type="scientific">Arundo donax</name>
    <name type="common">Giant reed</name>
    <name type="synonym">Donax arundinaceus</name>
    <dbReference type="NCBI Taxonomy" id="35708"/>
    <lineage>
        <taxon>Eukaryota</taxon>
        <taxon>Viridiplantae</taxon>
        <taxon>Streptophyta</taxon>
        <taxon>Embryophyta</taxon>
        <taxon>Tracheophyta</taxon>
        <taxon>Spermatophyta</taxon>
        <taxon>Magnoliopsida</taxon>
        <taxon>Liliopsida</taxon>
        <taxon>Poales</taxon>
        <taxon>Poaceae</taxon>
        <taxon>PACMAD clade</taxon>
        <taxon>Arundinoideae</taxon>
        <taxon>Arundineae</taxon>
        <taxon>Arundo</taxon>
    </lineage>
</organism>
<dbReference type="AlphaFoldDB" id="A0A0A8ZVB9"/>
<protein>
    <submittedName>
        <fullName evidence="1">Uncharacterized protein</fullName>
    </submittedName>
</protein>
<accession>A0A0A8ZVB9</accession>
<dbReference type="EMBL" id="GBRH01254541">
    <property type="protein sequence ID" value="JAD43354.1"/>
    <property type="molecule type" value="Transcribed_RNA"/>
</dbReference>
<reference evidence="1" key="2">
    <citation type="journal article" date="2015" name="Data Brief">
        <title>Shoot transcriptome of the giant reed, Arundo donax.</title>
        <authorList>
            <person name="Barrero R.A."/>
            <person name="Guerrero F.D."/>
            <person name="Moolhuijzen P."/>
            <person name="Goolsby J.A."/>
            <person name="Tidwell J."/>
            <person name="Bellgard S.E."/>
            <person name="Bellgard M.I."/>
        </authorList>
    </citation>
    <scope>NUCLEOTIDE SEQUENCE</scope>
    <source>
        <tissue evidence="1">Shoot tissue taken approximately 20 cm above the soil surface</tissue>
    </source>
</reference>
<name>A0A0A8ZVB9_ARUDO</name>
<proteinExistence type="predicted"/>